<organism evidence="7 8">
    <name type="scientific">Meloidogyne floridensis</name>
    <dbReference type="NCBI Taxonomy" id="298350"/>
    <lineage>
        <taxon>Eukaryota</taxon>
        <taxon>Metazoa</taxon>
        <taxon>Ecdysozoa</taxon>
        <taxon>Nematoda</taxon>
        <taxon>Chromadorea</taxon>
        <taxon>Rhabditida</taxon>
        <taxon>Tylenchina</taxon>
        <taxon>Tylenchomorpha</taxon>
        <taxon>Tylenchoidea</taxon>
        <taxon>Meloidogynidae</taxon>
        <taxon>Meloidogyninae</taxon>
        <taxon>Meloidogyne</taxon>
    </lineage>
</organism>
<evidence type="ECO:0000313" key="8">
    <source>
        <dbReference type="WBParaSite" id="scf7180000423397.g10888"/>
    </source>
</evidence>
<dbReference type="InterPro" id="IPR000276">
    <property type="entry name" value="GPCR_Rhodpsn"/>
</dbReference>
<keyword evidence="4 5" id="KW-0472">Membrane</keyword>
<evidence type="ECO:0000313" key="7">
    <source>
        <dbReference type="Proteomes" id="UP000887560"/>
    </source>
</evidence>
<feature type="transmembrane region" description="Helical" evidence="5">
    <location>
        <begin position="310"/>
        <end position="331"/>
    </location>
</feature>
<comment type="subcellular location">
    <subcellularLocation>
        <location evidence="1">Membrane</location>
    </subcellularLocation>
</comment>
<keyword evidence="2 5" id="KW-0812">Transmembrane</keyword>
<proteinExistence type="predicted"/>
<dbReference type="Pfam" id="PF00001">
    <property type="entry name" value="7tm_1"/>
    <property type="match status" value="1"/>
</dbReference>
<evidence type="ECO:0000256" key="2">
    <source>
        <dbReference type="ARBA" id="ARBA00022692"/>
    </source>
</evidence>
<feature type="transmembrane region" description="Helical" evidence="5">
    <location>
        <begin position="262"/>
        <end position="282"/>
    </location>
</feature>
<dbReference type="PANTHER" id="PTHR21643:SF3">
    <property type="entry name" value="G-PROTEIN COUPLED RECEPTORS FAMILY 1 PROFILE DOMAIN-CONTAINING PROTEIN"/>
    <property type="match status" value="1"/>
</dbReference>
<feature type="transmembrane region" description="Helical" evidence="5">
    <location>
        <begin position="165"/>
        <end position="185"/>
    </location>
</feature>
<keyword evidence="3 5" id="KW-1133">Transmembrane helix</keyword>
<feature type="domain" description="G-protein coupled receptors family 1 profile" evidence="6">
    <location>
        <begin position="67"/>
        <end position="331"/>
    </location>
</feature>
<dbReference type="CDD" id="cd00637">
    <property type="entry name" value="7tm_classA_rhodopsin-like"/>
    <property type="match status" value="1"/>
</dbReference>
<dbReference type="InterPro" id="IPR017452">
    <property type="entry name" value="GPCR_Rhodpsn_7TM"/>
</dbReference>
<dbReference type="Proteomes" id="UP000887560">
    <property type="component" value="Unplaced"/>
</dbReference>
<evidence type="ECO:0000256" key="1">
    <source>
        <dbReference type="ARBA" id="ARBA00004370"/>
    </source>
</evidence>
<dbReference type="GO" id="GO:0008188">
    <property type="term" value="F:neuropeptide receptor activity"/>
    <property type="evidence" value="ECO:0007669"/>
    <property type="project" value="InterPro"/>
</dbReference>
<evidence type="ECO:0000256" key="4">
    <source>
        <dbReference type="ARBA" id="ARBA00023136"/>
    </source>
</evidence>
<evidence type="ECO:0000259" key="6">
    <source>
        <dbReference type="PROSITE" id="PS50262"/>
    </source>
</evidence>
<dbReference type="GO" id="GO:0016020">
    <property type="term" value="C:membrane"/>
    <property type="evidence" value="ECO:0007669"/>
    <property type="project" value="UniProtKB-SubCell"/>
</dbReference>
<dbReference type="WBParaSite" id="scf7180000423397.g10888">
    <property type="protein sequence ID" value="scf7180000423397.g10888"/>
    <property type="gene ID" value="scf7180000423397.g10888"/>
</dbReference>
<evidence type="ECO:0000256" key="3">
    <source>
        <dbReference type="ARBA" id="ARBA00022989"/>
    </source>
</evidence>
<accession>A0A915P285</accession>
<sequence length="358" mass="41591">METTTTIQSFHYNLLINNNSTKSITTTSKIITNCSMLFLKEWSRRFGEIQNTVDIIMFCLCTFAVFLNVSVIHSALRLFQKNFDTIHVYIISMTIADLLIVSCMMLESLDRLFLFLTRLPCSALHFIGWMSWSASSLSLVLLNSDKLLYFCFPLHYRIIKSVRRTVKLCLFVWILSCCFVSYVWLSNILNIGPSKYFVRCSTSLNTGKLHIFTFYTLLLPPVTFDESKKKTHLRTTLQITSSTSSEEQITLAPAFTRKVRSLVFIFITTVWTAISLLPYRVFVLAQYNYLDTMLADICGWKALWLSQLGWLLHYLLKLNPIVNPCITAFIYHPYRMDFAKRLNRHFHGSTRTQEEAEL</sequence>
<dbReference type="PANTHER" id="PTHR21643">
    <property type="entry name" value="G-PROTEIN COUPLED RECEPTORS FAMILY 1 PROFILE DOMAIN-CONTAINING PROTEIN-RELATED"/>
    <property type="match status" value="1"/>
</dbReference>
<feature type="transmembrane region" description="Helical" evidence="5">
    <location>
        <begin position="88"/>
        <end position="106"/>
    </location>
</feature>
<reference evidence="8" key="1">
    <citation type="submission" date="2022-11" db="UniProtKB">
        <authorList>
            <consortium name="WormBaseParasite"/>
        </authorList>
    </citation>
    <scope>IDENTIFICATION</scope>
</reference>
<dbReference type="PROSITE" id="PS50262">
    <property type="entry name" value="G_PROTEIN_RECEP_F1_2"/>
    <property type="match status" value="1"/>
</dbReference>
<dbReference type="InterPro" id="IPR039952">
    <property type="entry name" value="Aex-2"/>
</dbReference>
<keyword evidence="7" id="KW-1185">Reference proteome</keyword>
<feature type="transmembrane region" description="Helical" evidence="5">
    <location>
        <begin position="126"/>
        <end position="144"/>
    </location>
</feature>
<dbReference type="AlphaFoldDB" id="A0A915P285"/>
<evidence type="ECO:0000256" key="5">
    <source>
        <dbReference type="SAM" id="Phobius"/>
    </source>
</evidence>
<dbReference type="SUPFAM" id="SSF81321">
    <property type="entry name" value="Family A G protein-coupled receptor-like"/>
    <property type="match status" value="1"/>
</dbReference>
<feature type="transmembrane region" description="Helical" evidence="5">
    <location>
        <begin position="55"/>
        <end position="76"/>
    </location>
</feature>
<protein>
    <submittedName>
        <fullName evidence="8">G-protein coupled receptors family 1 profile domain-containing protein</fullName>
    </submittedName>
</protein>
<name>A0A915P285_9BILA</name>
<dbReference type="Gene3D" id="1.20.1070.10">
    <property type="entry name" value="Rhodopsin 7-helix transmembrane proteins"/>
    <property type="match status" value="1"/>
</dbReference>